<evidence type="ECO:0000256" key="5">
    <source>
        <dbReference type="ARBA" id="ARBA00076740"/>
    </source>
</evidence>
<dbReference type="GO" id="GO:0016706">
    <property type="term" value="F:2-oxoglutarate-dependent dioxygenase activity"/>
    <property type="evidence" value="ECO:0000318"/>
    <property type="project" value="GO_Central"/>
</dbReference>
<proteinExistence type="inferred from homology"/>
<comment type="caution">
    <text evidence="8">The sequence shown here is derived from an EMBL/GenBank/DDBJ whole genome shotgun (WGS) entry which is preliminary data.</text>
</comment>
<dbReference type="InterPro" id="IPR050231">
    <property type="entry name" value="Iron_ascorbate_oxido_reductase"/>
</dbReference>
<comment type="function">
    <text evidence="3">2-oxoglutarate-dependent dioxygenase essential for auxin catabolism and maintenance of auxin homeostasis in reproductive organs. Catalyzes the irreversible oxidation of indole-3-acetic acid (IAA) to the biologically inactive 2-oxoindole-3-acetic acid (OxIAA).</text>
</comment>
<keyword evidence="2 6" id="KW-0408">Iron</keyword>
<dbReference type="InterPro" id="IPR026992">
    <property type="entry name" value="DIOX_N"/>
</dbReference>
<dbReference type="AlphaFoldDB" id="A0A9R1VI52"/>
<reference evidence="8 9" key="1">
    <citation type="journal article" date="2017" name="Nat. Commun.">
        <title>Genome assembly with in vitro proximity ligation data and whole-genome triplication in lettuce.</title>
        <authorList>
            <person name="Reyes-Chin-Wo S."/>
            <person name="Wang Z."/>
            <person name="Yang X."/>
            <person name="Kozik A."/>
            <person name="Arikit S."/>
            <person name="Song C."/>
            <person name="Xia L."/>
            <person name="Froenicke L."/>
            <person name="Lavelle D.O."/>
            <person name="Truco M.J."/>
            <person name="Xia R."/>
            <person name="Zhu S."/>
            <person name="Xu C."/>
            <person name="Xu H."/>
            <person name="Xu X."/>
            <person name="Cox K."/>
            <person name="Korf I."/>
            <person name="Meyers B.C."/>
            <person name="Michelmore R.W."/>
        </authorList>
    </citation>
    <scope>NUCLEOTIDE SEQUENCE [LARGE SCALE GENOMIC DNA]</scope>
    <source>
        <strain evidence="9">cv. Salinas</strain>
        <tissue evidence="8">Seedlings</tissue>
    </source>
</reference>
<keyword evidence="6" id="KW-0560">Oxidoreductase</keyword>
<feature type="domain" description="Fe2OG dioxygenase" evidence="7">
    <location>
        <begin position="169"/>
        <end position="271"/>
    </location>
</feature>
<evidence type="ECO:0000256" key="2">
    <source>
        <dbReference type="ARBA" id="ARBA00023004"/>
    </source>
</evidence>
<dbReference type="Pfam" id="PF03171">
    <property type="entry name" value="2OG-FeII_Oxy"/>
    <property type="match status" value="1"/>
</dbReference>
<gene>
    <name evidence="8" type="ORF">LSAT_V11C500276130</name>
</gene>
<keyword evidence="1 6" id="KW-0479">Metal-binding</keyword>
<organism evidence="8 9">
    <name type="scientific">Lactuca sativa</name>
    <name type="common">Garden lettuce</name>
    <dbReference type="NCBI Taxonomy" id="4236"/>
    <lineage>
        <taxon>Eukaryota</taxon>
        <taxon>Viridiplantae</taxon>
        <taxon>Streptophyta</taxon>
        <taxon>Embryophyta</taxon>
        <taxon>Tracheophyta</taxon>
        <taxon>Spermatophyta</taxon>
        <taxon>Magnoliopsida</taxon>
        <taxon>eudicotyledons</taxon>
        <taxon>Gunneridae</taxon>
        <taxon>Pentapetalae</taxon>
        <taxon>asterids</taxon>
        <taxon>campanulids</taxon>
        <taxon>Asterales</taxon>
        <taxon>Asteraceae</taxon>
        <taxon>Cichorioideae</taxon>
        <taxon>Cichorieae</taxon>
        <taxon>Lactucinae</taxon>
        <taxon>Lactuca</taxon>
    </lineage>
</organism>
<name>A0A9R1VI52_LACSA</name>
<evidence type="ECO:0000313" key="9">
    <source>
        <dbReference type="Proteomes" id="UP000235145"/>
    </source>
</evidence>
<evidence type="ECO:0000256" key="3">
    <source>
        <dbReference type="ARBA" id="ARBA00054658"/>
    </source>
</evidence>
<protein>
    <recommendedName>
        <fullName evidence="4">2-oxoglutarate-dependent dioxygenase DAO</fullName>
    </recommendedName>
    <alternativeName>
        <fullName evidence="5">Protein DIOXYGENASE FOR AUXIN OXIDATION</fullName>
    </alternativeName>
</protein>
<dbReference type="Gramene" id="rna-gnl|WGS:NBSK|LSAT_5X129320_mrna">
    <property type="protein sequence ID" value="cds-PLY86904.1"/>
    <property type="gene ID" value="gene-LSAT_5X129320"/>
</dbReference>
<sequence>MASETQIQIPVIDFSQLNMHNPDNQSIWESIKTDVLKALQDYGCFEASSVVSIDLQESVNDALKQLFNLPLETKLQNTSETAFHGYVQSPKVPLYESMGIGNPFIPENVDNFTNLMWPHDNPKFRWSGFHGSESIKIYSKKLRELDEIVKRMVFESLDLEKYFDEQMKSTNYLLKLMKYRAPEPNESNIGLHTHTDTNIMTILHQDEVGGLEIQTKNNEWIRVKASPNSFVVVAGDTFNVWLNGRLHVPFHRVVMNETMSRYSLGFFSVQKSSNLVKAFDEMVDKERPLLYNPFDYGEFLKFFYKEGGIQSKFALKTYCGVSEGS</sequence>
<dbReference type="FunFam" id="2.60.120.330:FF:000017">
    <property type="entry name" value="2-oxoglutarate-dependent dioxygenase DAO"/>
    <property type="match status" value="1"/>
</dbReference>
<dbReference type="Gene3D" id="2.60.120.330">
    <property type="entry name" value="B-lactam Antibiotic, Isopenicillin N Synthase, Chain"/>
    <property type="match status" value="1"/>
</dbReference>
<evidence type="ECO:0000313" key="8">
    <source>
        <dbReference type="EMBL" id="KAJ0205769.1"/>
    </source>
</evidence>
<evidence type="ECO:0000256" key="4">
    <source>
        <dbReference type="ARBA" id="ARBA00074102"/>
    </source>
</evidence>
<dbReference type="InterPro" id="IPR027443">
    <property type="entry name" value="IPNS-like_sf"/>
</dbReference>
<accession>A0A9R1VI52</accession>
<dbReference type="Proteomes" id="UP000235145">
    <property type="component" value="Unassembled WGS sequence"/>
</dbReference>
<dbReference type="GO" id="GO:0046872">
    <property type="term" value="F:metal ion binding"/>
    <property type="evidence" value="ECO:0007669"/>
    <property type="project" value="UniProtKB-KW"/>
</dbReference>
<dbReference type="InterPro" id="IPR005123">
    <property type="entry name" value="Oxoglu/Fe-dep_dioxygenase_dom"/>
</dbReference>
<dbReference type="Pfam" id="PF14226">
    <property type="entry name" value="DIOX_N"/>
    <property type="match status" value="1"/>
</dbReference>
<comment type="similarity">
    <text evidence="6">Belongs to the iron/ascorbate-dependent oxidoreductase family.</text>
</comment>
<keyword evidence="9" id="KW-1185">Reference proteome</keyword>
<dbReference type="PROSITE" id="PS51471">
    <property type="entry name" value="FE2OG_OXY"/>
    <property type="match status" value="1"/>
</dbReference>
<dbReference type="SUPFAM" id="SSF51197">
    <property type="entry name" value="Clavaminate synthase-like"/>
    <property type="match status" value="1"/>
</dbReference>
<evidence type="ECO:0000256" key="1">
    <source>
        <dbReference type="ARBA" id="ARBA00022723"/>
    </source>
</evidence>
<evidence type="ECO:0000256" key="6">
    <source>
        <dbReference type="RuleBase" id="RU003682"/>
    </source>
</evidence>
<evidence type="ECO:0000259" key="7">
    <source>
        <dbReference type="PROSITE" id="PS51471"/>
    </source>
</evidence>
<dbReference type="EMBL" id="NBSK02000005">
    <property type="protein sequence ID" value="KAJ0205769.1"/>
    <property type="molecule type" value="Genomic_DNA"/>
</dbReference>
<dbReference type="PANTHER" id="PTHR47990">
    <property type="entry name" value="2-OXOGLUTARATE (2OG) AND FE(II)-DEPENDENT OXYGENASE SUPERFAMILY PROTEIN-RELATED"/>
    <property type="match status" value="1"/>
</dbReference>
<dbReference type="InterPro" id="IPR044861">
    <property type="entry name" value="IPNS-like_FE2OG_OXY"/>
</dbReference>